<evidence type="ECO:0000259" key="4">
    <source>
        <dbReference type="Pfam" id="PF00361"/>
    </source>
</evidence>
<feature type="domain" description="NADH:quinone oxidoreductase/Mrp antiporter transmembrane" evidence="4">
    <location>
        <begin position="82"/>
        <end position="125"/>
    </location>
</feature>
<dbReference type="GO" id="GO:0009536">
    <property type="term" value="C:plastid"/>
    <property type="evidence" value="ECO:0007669"/>
    <property type="project" value="UniProtKB-ARBA"/>
</dbReference>
<evidence type="ECO:0000256" key="1">
    <source>
        <dbReference type="ARBA" id="ARBA00022967"/>
    </source>
</evidence>
<name>A0A6J5W7X0_PRUAR</name>
<dbReference type="OrthoDB" id="564260at2759"/>
<feature type="transmembrane region" description="Helical" evidence="3">
    <location>
        <begin position="91"/>
        <end position="112"/>
    </location>
</feature>
<keyword evidence="1" id="KW-1278">Translocase</keyword>
<gene>
    <name evidence="5" type="ORF">ORAREDHAP_LOCUS4596</name>
</gene>
<dbReference type="AlphaFoldDB" id="A0A6J5W7X0"/>
<dbReference type="Proteomes" id="UP000507245">
    <property type="component" value="Unassembled WGS sequence"/>
</dbReference>
<dbReference type="InterPro" id="IPR001750">
    <property type="entry name" value="ND/Mrp_TM"/>
</dbReference>
<proteinExistence type="predicted"/>
<keyword evidence="2" id="KW-0520">NAD</keyword>
<sequence>MGKIWEMIKLQGRLCRIFGRSQACYFIEFCIGGQLGHLCLTAPGVGHAQGSAQVSKWNLGQAEKIRGNRHTSISGGEYLPLSNIQGIGGSILPMLSHGLVPSALFLCVGVLYDRHKTRLVRYYEGSVSTMLKRKGSVALDYLSRTLVGAE</sequence>
<evidence type="ECO:0000313" key="5">
    <source>
        <dbReference type="EMBL" id="CAB4294328.1"/>
    </source>
</evidence>
<protein>
    <recommendedName>
        <fullName evidence="4">NADH:quinone oxidoreductase/Mrp antiporter transmembrane domain-containing protein</fullName>
    </recommendedName>
</protein>
<reference evidence="6" key="1">
    <citation type="journal article" date="2020" name="Genome Biol.">
        <title>Gamete binning: chromosome-level and haplotype-resolved genome assembly enabled by high-throughput single-cell sequencing of gamete genomes.</title>
        <authorList>
            <person name="Campoy J.A."/>
            <person name="Sun H."/>
            <person name="Goel M."/>
            <person name="Jiao W.-B."/>
            <person name="Folz-Donahue K."/>
            <person name="Wang N."/>
            <person name="Rubio M."/>
            <person name="Liu C."/>
            <person name="Kukat C."/>
            <person name="Ruiz D."/>
            <person name="Huettel B."/>
            <person name="Schneeberger K."/>
        </authorList>
    </citation>
    <scope>NUCLEOTIDE SEQUENCE [LARGE SCALE GENOMIC DNA]</scope>
    <source>
        <strain evidence="6">cv. Rojo Pasion</strain>
    </source>
</reference>
<evidence type="ECO:0000256" key="3">
    <source>
        <dbReference type="SAM" id="Phobius"/>
    </source>
</evidence>
<keyword evidence="3" id="KW-1133">Transmembrane helix</keyword>
<evidence type="ECO:0000256" key="2">
    <source>
        <dbReference type="ARBA" id="ARBA00023027"/>
    </source>
</evidence>
<evidence type="ECO:0000313" key="6">
    <source>
        <dbReference type="Proteomes" id="UP000507245"/>
    </source>
</evidence>
<organism evidence="5 6">
    <name type="scientific">Prunus armeniaca</name>
    <name type="common">Apricot</name>
    <name type="synonym">Armeniaca vulgaris</name>
    <dbReference type="NCBI Taxonomy" id="36596"/>
    <lineage>
        <taxon>Eukaryota</taxon>
        <taxon>Viridiplantae</taxon>
        <taxon>Streptophyta</taxon>
        <taxon>Embryophyta</taxon>
        <taxon>Tracheophyta</taxon>
        <taxon>Spermatophyta</taxon>
        <taxon>Magnoliopsida</taxon>
        <taxon>eudicotyledons</taxon>
        <taxon>Gunneridae</taxon>
        <taxon>Pentapetalae</taxon>
        <taxon>rosids</taxon>
        <taxon>fabids</taxon>
        <taxon>Rosales</taxon>
        <taxon>Rosaceae</taxon>
        <taxon>Amygdaloideae</taxon>
        <taxon>Amygdaleae</taxon>
        <taxon>Prunus</taxon>
    </lineage>
</organism>
<keyword evidence="3" id="KW-0472">Membrane</keyword>
<accession>A0A6J5W7X0</accession>
<dbReference type="EMBL" id="CAEKKB010000001">
    <property type="protein sequence ID" value="CAB4294328.1"/>
    <property type="molecule type" value="Genomic_DNA"/>
</dbReference>
<dbReference type="Pfam" id="PF00361">
    <property type="entry name" value="Proton_antipo_M"/>
    <property type="match status" value="1"/>
</dbReference>
<keyword evidence="3" id="KW-0812">Transmembrane</keyword>
<keyword evidence="6" id="KW-1185">Reference proteome</keyword>